<keyword evidence="1" id="KW-1133">Transmembrane helix</keyword>
<name>A0A2C5YXK3_9HYPO</name>
<proteinExistence type="predicted"/>
<sequence length="139" mass="14790">MLGVGSGSLLKALEMATFTRPAFSFERFATYKTMMFAQMFGLVLGLSLAGGLFIHEAKSQLTQRFRFMDHVDIVQLLQGASSSYAVRLVGADGMPAVLECLLAGIKHVLVLVYGAAGMALLVALICAKCLTEEALADGP</sequence>
<keyword evidence="1" id="KW-0472">Membrane</keyword>
<feature type="transmembrane region" description="Helical" evidence="1">
    <location>
        <begin position="108"/>
        <end position="125"/>
    </location>
</feature>
<keyword evidence="3" id="KW-1185">Reference proteome</keyword>
<evidence type="ECO:0000313" key="3">
    <source>
        <dbReference type="Proteomes" id="UP000224854"/>
    </source>
</evidence>
<evidence type="ECO:0000256" key="1">
    <source>
        <dbReference type="SAM" id="Phobius"/>
    </source>
</evidence>
<accession>A0A2C5YXK3</accession>
<feature type="transmembrane region" description="Helical" evidence="1">
    <location>
        <begin position="35"/>
        <end position="54"/>
    </location>
</feature>
<protein>
    <submittedName>
        <fullName evidence="2">Uncharacterized protein</fullName>
    </submittedName>
</protein>
<dbReference type="EMBL" id="NJEU01000615">
    <property type="protein sequence ID" value="PHH72082.1"/>
    <property type="molecule type" value="Genomic_DNA"/>
</dbReference>
<comment type="caution">
    <text evidence="2">The sequence shown here is derived from an EMBL/GenBank/DDBJ whole genome shotgun (WGS) entry which is preliminary data.</text>
</comment>
<organism evidence="2 3">
    <name type="scientific">Ophiocordyceps australis</name>
    <dbReference type="NCBI Taxonomy" id="1399860"/>
    <lineage>
        <taxon>Eukaryota</taxon>
        <taxon>Fungi</taxon>
        <taxon>Dikarya</taxon>
        <taxon>Ascomycota</taxon>
        <taxon>Pezizomycotina</taxon>
        <taxon>Sordariomycetes</taxon>
        <taxon>Hypocreomycetidae</taxon>
        <taxon>Hypocreales</taxon>
        <taxon>Ophiocordycipitaceae</taxon>
        <taxon>Ophiocordyceps</taxon>
    </lineage>
</organism>
<dbReference type="Proteomes" id="UP000224854">
    <property type="component" value="Unassembled WGS sequence"/>
</dbReference>
<keyword evidence="1" id="KW-0812">Transmembrane</keyword>
<dbReference type="AlphaFoldDB" id="A0A2C5YXK3"/>
<gene>
    <name evidence="2" type="ORF">CDD82_6182</name>
</gene>
<evidence type="ECO:0000313" key="2">
    <source>
        <dbReference type="EMBL" id="PHH72082.1"/>
    </source>
</evidence>
<reference evidence="2 3" key="1">
    <citation type="submission" date="2017-06" db="EMBL/GenBank/DDBJ databases">
        <title>Ant-infecting Ophiocordyceps genomes reveal a high diversity of potential behavioral manipulation genes and a possible major role for enterotoxins.</title>
        <authorList>
            <person name="De Bekker C."/>
            <person name="Evans H.C."/>
            <person name="Brachmann A."/>
            <person name="Hughes D.P."/>
        </authorList>
    </citation>
    <scope>NUCLEOTIDE SEQUENCE [LARGE SCALE GENOMIC DNA]</scope>
    <source>
        <strain evidence="2 3">1348a</strain>
    </source>
</reference>